<accession>A0A6A4P6C6</accession>
<organism evidence="1 2">
    <name type="scientific">Lupinus albus</name>
    <name type="common">White lupine</name>
    <name type="synonym">Lupinus termis</name>
    <dbReference type="NCBI Taxonomy" id="3870"/>
    <lineage>
        <taxon>Eukaryota</taxon>
        <taxon>Viridiplantae</taxon>
        <taxon>Streptophyta</taxon>
        <taxon>Embryophyta</taxon>
        <taxon>Tracheophyta</taxon>
        <taxon>Spermatophyta</taxon>
        <taxon>Magnoliopsida</taxon>
        <taxon>eudicotyledons</taxon>
        <taxon>Gunneridae</taxon>
        <taxon>Pentapetalae</taxon>
        <taxon>rosids</taxon>
        <taxon>fabids</taxon>
        <taxon>Fabales</taxon>
        <taxon>Fabaceae</taxon>
        <taxon>Papilionoideae</taxon>
        <taxon>50 kb inversion clade</taxon>
        <taxon>genistoids sensu lato</taxon>
        <taxon>core genistoids</taxon>
        <taxon>Genisteae</taxon>
        <taxon>Lupinus</taxon>
    </lineage>
</organism>
<dbReference type="EMBL" id="WOCE01000018">
    <property type="protein sequence ID" value="KAE9594738.1"/>
    <property type="molecule type" value="Genomic_DNA"/>
</dbReference>
<protein>
    <submittedName>
        <fullName evidence="1">Uncharacterized protein</fullName>
    </submittedName>
</protein>
<reference evidence="2" key="1">
    <citation type="journal article" date="2020" name="Nat. Commun.">
        <title>Genome sequence of the cluster root forming white lupin.</title>
        <authorList>
            <person name="Hufnagel B."/>
            <person name="Marques A."/>
            <person name="Soriano A."/>
            <person name="Marques L."/>
            <person name="Divol F."/>
            <person name="Doumas P."/>
            <person name="Sallet E."/>
            <person name="Mancinotti D."/>
            <person name="Carrere S."/>
            <person name="Marande W."/>
            <person name="Arribat S."/>
            <person name="Keller J."/>
            <person name="Huneau C."/>
            <person name="Blein T."/>
            <person name="Aime D."/>
            <person name="Laguerre M."/>
            <person name="Taylor J."/>
            <person name="Schubert V."/>
            <person name="Nelson M."/>
            <person name="Geu-Flores F."/>
            <person name="Crespi M."/>
            <person name="Gallardo-Guerrero K."/>
            <person name="Delaux P.-M."/>
            <person name="Salse J."/>
            <person name="Berges H."/>
            <person name="Guyot R."/>
            <person name="Gouzy J."/>
            <person name="Peret B."/>
        </authorList>
    </citation>
    <scope>NUCLEOTIDE SEQUENCE [LARGE SCALE GENOMIC DNA]</scope>
    <source>
        <strain evidence="2">cv. Amiga</strain>
    </source>
</reference>
<evidence type="ECO:0000313" key="2">
    <source>
        <dbReference type="Proteomes" id="UP000447434"/>
    </source>
</evidence>
<proteinExistence type="predicted"/>
<dbReference type="OrthoDB" id="1855047at2759"/>
<evidence type="ECO:0000313" key="1">
    <source>
        <dbReference type="EMBL" id="KAE9594738.1"/>
    </source>
</evidence>
<dbReference type="AlphaFoldDB" id="A0A6A4P6C6"/>
<comment type="caution">
    <text evidence="1">The sequence shown here is derived from an EMBL/GenBank/DDBJ whole genome shotgun (WGS) entry which is preliminary data.</text>
</comment>
<sequence>MMVQMEGQKQAVAVQIQVVLLIMFVIASPTLGCKPADGSGCKDCIVNQMKNDCPSCMPTLHCMARCLWGGNSRSNCINNCNCNTAYPTLSDCKRCMSKCKCSCFN</sequence>
<keyword evidence="2" id="KW-1185">Reference proteome</keyword>
<dbReference type="Proteomes" id="UP000447434">
    <property type="component" value="Chromosome 18"/>
</dbReference>
<name>A0A6A4P6C6_LUPAL</name>
<gene>
    <name evidence="1" type="ORF">Lalb_Chr18g0056941</name>
</gene>